<evidence type="ECO:0000313" key="3">
    <source>
        <dbReference type="EMBL" id="XDQ80636.1"/>
    </source>
</evidence>
<evidence type="ECO:0000259" key="2">
    <source>
        <dbReference type="Pfam" id="PF13672"/>
    </source>
</evidence>
<proteinExistence type="predicted"/>
<dbReference type="Gene3D" id="3.60.40.10">
    <property type="entry name" value="PPM-type phosphatase domain"/>
    <property type="match status" value="1"/>
</dbReference>
<dbReference type="EMBL" id="CP163445">
    <property type="protein sequence ID" value="XDQ80636.1"/>
    <property type="molecule type" value="Genomic_DNA"/>
</dbReference>
<dbReference type="AlphaFoldDB" id="A0AB39TNM6"/>
<feature type="region of interest" description="Disordered" evidence="1">
    <location>
        <begin position="1"/>
        <end position="43"/>
    </location>
</feature>
<dbReference type="InterPro" id="IPR036457">
    <property type="entry name" value="PPM-type-like_dom_sf"/>
</dbReference>
<dbReference type="Pfam" id="PF13672">
    <property type="entry name" value="PP2C_2"/>
    <property type="match status" value="1"/>
</dbReference>
<feature type="domain" description="PPM-type phosphatase" evidence="2">
    <location>
        <begin position="110"/>
        <end position="326"/>
    </location>
</feature>
<evidence type="ECO:0000256" key="1">
    <source>
        <dbReference type="SAM" id="MobiDB-lite"/>
    </source>
</evidence>
<organism evidence="3">
    <name type="scientific">Streptomyces sp. Y1</name>
    <dbReference type="NCBI Taxonomy" id="3238634"/>
    <lineage>
        <taxon>Bacteria</taxon>
        <taxon>Bacillati</taxon>
        <taxon>Actinomycetota</taxon>
        <taxon>Actinomycetes</taxon>
        <taxon>Kitasatosporales</taxon>
        <taxon>Streptomycetaceae</taxon>
        <taxon>Streptomyces</taxon>
    </lineage>
</organism>
<accession>A0AB39TNM6</accession>
<dbReference type="InterPro" id="IPR001932">
    <property type="entry name" value="PPM-type_phosphatase-like_dom"/>
</dbReference>
<name>A0AB39TNM6_9ACTN</name>
<gene>
    <name evidence="3" type="ORF">AB2U05_20265</name>
</gene>
<reference evidence="3" key="1">
    <citation type="submission" date="2024-07" db="EMBL/GenBank/DDBJ databases">
        <authorList>
            <person name="Yu S.T."/>
        </authorList>
    </citation>
    <scope>NUCLEOTIDE SEQUENCE</scope>
    <source>
        <strain evidence="3">Y1</strain>
    </source>
</reference>
<dbReference type="RefSeq" id="WP_369183881.1">
    <property type="nucleotide sequence ID" value="NZ_CP163445.1"/>
</dbReference>
<sequence length="357" mass="37575">MSPDPRAGGPEHRAAPPPPSVPPSVPQSAANPGGPDAAGFLPVPVRTVRPPAVARAGGDSVYRPFWGPIELDRPVERFEPRPPSGSSYRPDTVFDGWSSEHLRIRLASVRGYAHRANGRLREDDAAVALHDSGVLVFAVADGVSGAEQSHLGATLACRTAVDTVTRQLGDGRGPERLDWAEVLHHAAYQLVAQTRKILELPRDDTAAAQRLMATTLVTGVAVPSPLGLDIQLVCAGDSGAWVLSQGGRFLRITPGRCGGGGRGVASSAVEALPRKVTDPRVHRTTVLGADRLLVGTDGFGDPLGDGTGPVGRLFAEHLAPTLEPRGLAHLLDFSRETFDDDRTLLVVWPASAVEAAP</sequence>
<protein>
    <submittedName>
        <fullName evidence="3">Protein phosphatase 2C domain-containing protein</fullName>
    </submittedName>
</protein>
<dbReference type="SUPFAM" id="SSF81606">
    <property type="entry name" value="PP2C-like"/>
    <property type="match status" value="1"/>
</dbReference>
<feature type="compositionally biased region" description="Pro residues" evidence="1">
    <location>
        <begin position="15"/>
        <end position="25"/>
    </location>
</feature>